<name>A0A8J7ATU6_9CYAN</name>
<keyword evidence="1" id="KW-0472">Membrane</keyword>
<keyword evidence="3" id="KW-1185">Reference proteome</keyword>
<feature type="transmembrane region" description="Helical" evidence="1">
    <location>
        <begin position="40"/>
        <end position="61"/>
    </location>
</feature>
<sequence>MTPLVHRLKPYLRWAILGGTLFFIAQTLRDHWRDVTAIQVTAQTWACLICALGVTLLAHIWSGWVWHWILQSFSQPLSGTWAVQVYLKTNIAKYLPGNVWHFYGRVRAVQATGASAGIALFSVLMEPLLMAAAAISLAAVSSSQIGGLQLWVLTVTLVGVHPRLFNPVLRRLGRIKAKAQKLAEIEPTVQLRHYPLKPLLGELGFVILRGTGFLLTVAGLLGITWEQVLPLLSAFSLAWLLGLVVPGAPGGIGVFEATAIALLDDQFSAGLVLSSVALYRLISTLAEVGGAGLVWLDQRLSRR</sequence>
<dbReference type="EMBL" id="JADEXG010000059">
    <property type="protein sequence ID" value="MBE9079539.1"/>
    <property type="molecule type" value="Genomic_DNA"/>
</dbReference>
<evidence type="ECO:0000313" key="3">
    <source>
        <dbReference type="Proteomes" id="UP000636505"/>
    </source>
</evidence>
<dbReference type="AlphaFoldDB" id="A0A8J7ATU6"/>
<feature type="transmembrane region" description="Helical" evidence="1">
    <location>
        <begin position="12"/>
        <end position="28"/>
    </location>
</feature>
<evidence type="ECO:0000256" key="1">
    <source>
        <dbReference type="SAM" id="Phobius"/>
    </source>
</evidence>
<dbReference type="Proteomes" id="UP000636505">
    <property type="component" value="Unassembled WGS sequence"/>
</dbReference>
<feature type="transmembrane region" description="Helical" evidence="1">
    <location>
        <begin position="147"/>
        <end position="165"/>
    </location>
</feature>
<dbReference type="RefSeq" id="WP_193910607.1">
    <property type="nucleotide sequence ID" value="NZ_JADEXG010000059.1"/>
</dbReference>
<evidence type="ECO:0000313" key="2">
    <source>
        <dbReference type="EMBL" id="MBE9079539.1"/>
    </source>
</evidence>
<feature type="transmembrane region" description="Helical" evidence="1">
    <location>
        <begin position="237"/>
        <end position="263"/>
    </location>
</feature>
<comment type="caution">
    <text evidence="2">The sequence shown here is derived from an EMBL/GenBank/DDBJ whole genome shotgun (WGS) entry which is preliminary data.</text>
</comment>
<proteinExistence type="predicted"/>
<feature type="transmembrane region" description="Helical" evidence="1">
    <location>
        <begin position="203"/>
        <end position="225"/>
    </location>
</feature>
<feature type="transmembrane region" description="Helical" evidence="1">
    <location>
        <begin position="118"/>
        <end position="140"/>
    </location>
</feature>
<organism evidence="2 3">
    <name type="scientific">Vasconcelosia minhoensis LEGE 07310</name>
    <dbReference type="NCBI Taxonomy" id="915328"/>
    <lineage>
        <taxon>Bacteria</taxon>
        <taxon>Bacillati</taxon>
        <taxon>Cyanobacteriota</taxon>
        <taxon>Cyanophyceae</taxon>
        <taxon>Nodosilineales</taxon>
        <taxon>Cymatolegaceae</taxon>
        <taxon>Vasconcelosia</taxon>
        <taxon>Vasconcelosia minhoensis</taxon>
    </lineage>
</organism>
<reference evidence="2" key="1">
    <citation type="submission" date="2020-10" db="EMBL/GenBank/DDBJ databases">
        <authorList>
            <person name="Castelo-Branco R."/>
            <person name="Eusebio N."/>
            <person name="Adriana R."/>
            <person name="Vieira A."/>
            <person name="Brugerolle De Fraissinette N."/>
            <person name="Rezende De Castro R."/>
            <person name="Schneider M.P."/>
            <person name="Vasconcelos V."/>
            <person name="Leao P.N."/>
        </authorList>
    </citation>
    <scope>NUCLEOTIDE SEQUENCE</scope>
    <source>
        <strain evidence="2">LEGE 07310</strain>
    </source>
</reference>
<protein>
    <submittedName>
        <fullName evidence="2">Flippase-like domain-containing protein</fullName>
    </submittedName>
</protein>
<accession>A0A8J7ATU6</accession>
<gene>
    <name evidence="2" type="ORF">IQ241_19935</name>
</gene>
<keyword evidence="1" id="KW-1133">Transmembrane helix</keyword>
<keyword evidence="1" id="KW-0812">Transmembrane</keyword>